<evidence type="ECO:0000313" key="2">
    <source>
        <dbReference type="EMBL" id="KAK7408795.1"/>
    </source>
</evidence>
<comment type="caution">
    <text evidence="2">The sequence shown here is derived from an EMBL/GenBank/DDBJ whole genome shotgun (WGS) entry which is preliminary data.</text>
</comment>
<reference evidence="2 3" key="1">
    <citation type="journal article" date="2025" name="Microbiol. Resour. Announc.">
        <title>Draft genome sequences for Neonectria magnoliae and Neonectria punicea, canker pathogens of Liriodendron tulipifera and Acer saccharum in West Virginia.</title>
        <authorList>
            <person name="Petronek H.M."/>
            <person name="Kasson M.T."/>
            <person name="Metheny A.M."/>
            <person name="Stauder C.M."/>
            <person name="Lovett B."/>
            <person name="Lynch S.C."/>
            <person name="Garnas J.R."/>
            <person name="Kasson L.R."/>
            <person name="Stajich J.E."/>
        </authorList>
    </citation>
    <scope>NUCLEOTIDE SEQUENCE [LARGE SCALE GENOMIC DNA]</scope>
    <source>
        <strain evidence="2 3">NRRL 64653</strain>
    </source>
</reference>
<keyword evidence="3" id="KW-1185">Reference proteome</keyword>
<dbReference type="EMBL" id="JAZAVJ010000173">
    <property type="protein sequence ID" value="KAK7408795.1"/>
    <property type="molecule type" value="Genomic_DNA"/>
</dbReference>
<evidence type="ECO:0000313" key="3">
    <source>
        <dbReference type="Proteomes" id="UP001498476"/>
    </source>
</evidence>
<gene>
    <name evidence="2" type="ORF">QQX98_009039</name>
</gene>
<proteinExistence type="predicted"/>
<feature type="chain" id="PRO_5046306093" evidence="1">
    <location>
        <begin position="17"/>
        <end position="99"/>
    </location>
</feature>
<keyword evidence="1" id="KW-0732">Signal</keyword>
<feature type="signal peptide" evidence="1">
    <location>
        <begin position="1"/>
        <end position="16"/>
    </location>
</feature>
<dbReference type="Proteomes" id="UP001498476">
    <property type="component" value="Unassembled WGS sequence"/>
</dbReference>
<accession>A0ABR1GTG8</accession>
<dbReference type="Gene3D" id="2.120.10.70">
    <property type="entry name" value="Fucose-specific lectin"/>
    <property type="match status" value="1"/>
</dbReference>
<sequence length="99" mass="10973">MKAVYVLSALLSVANAGMHINYYSDTNCKNWIGQKNIGQGWGDQTFASPQGAHSALPVEINGFYRAEFYDNNNPGSKYARFDGQCWGTTGKPVTHIKPW</sequence>
<protein>
    <submittedName>
        <fullName evidence="2">Uncharacterized protein</fullName>
    </submittedName>
</protein>
<evidence type="ECO:0000256" key="1">
    <source>
        <dbReference type="SAM" id="SignalP"/>
    </source>
</evidence>
<name>A0ABR1GTG8_9HYPO</name>
<organism evidence="2 3">
    <name type="scientific">Neonectria punicea</name>
    <dbReference type="NCBI Taxonomy" id="979145"/>
    <lineage>
        <taxon>Eukaryota</taxon>
        <taxon>Fungi</taxon>
        <taxon>Dikarya</taxon>
        <taxon>Ascomycota</taxon>
        <taxon>Pezizomycotina</taxon>
        <taxon>Sordariomycetes</taxon>
        <taxon>Hypocreomycetidae</taxon>
        <taxon>Hypocreales</taxon>
        <taxon>Nectriaceae</taxon>
        <taxon>Neonectria</taxon>
    </lineage>
</organism>